<evidence type="ECO:0000259" key="8">
    <source>
        <dbReference type="PROSITE" id="PS51007"/>
    </source>
</evidence>
<dbReference type="EMBL" id="PKUQ01000014">
    <property type="protein sequence ID" value="PLW77839.1"/>
    <property type="molecule type" value="Genomic_DNA"/>
</dbReference>
<dbReference type="InterPro" id="IPR009056">
    <property type="entry name" value="Cyt_c-like_dom"/>
</dbReference>
<keyword evidence="10" id="KW-1185">Reference proteome</keyword>
<dbReference type="PANTHER" id="PTHR11961">
    <property type="entry name" value="CYTOCHROME C"/>
    <property type="match status" value="1"/>
</dbReference>
<dbReference type="GO" id="GO:0009055">
    <property type="term" value="F:electron transfer activity"/>
    <property type="evidence" value="ECO:0007669"/>
    <property type="project" value="InterPro"/>
</dbReference>
<dbReference type="RefSeq" id="WP_101533213.1">
    <property type="nucleotide sequence ID" value="NZ_JBFHIU010000024.1"/>
</dbReference>
<dbReference type="SUPFAM" id="SSF46626">
    <property type="entry name" value="Cytochrome c"/>
    <property type="match status" value="2"/>
</dbReference>
<dbReference type="Proteomes" id="UP000234881">
    <property type="component" value="Unassembled WGS sequence"/>
</dbReference>
<evidence type="ECO:0000313" key="9">
    <source>
        <dbReference type="EMBL" id="PLW77839.1"/>
    </source>
</evidence>
<evidence type="ECO:0000256" key="5">
    <source>
        <dbReference type="ARBA" id="ARBA00023004"/>
    </source>
</evidence>
<dbReference type="PRINTS" id="PR00604">
    <property type="entry name" value="CYTCHRMECIAB"/>
</dbReference>
<name>A0A2N5XTL7_9HYPH</name>
<protein>
    <submittedName>
        <fullName evidence="9">MFS transporter</fullName>
    </submittedName>
</protein>
<evidence type="ECO:0000256" key="7">
    <source>
        <dbReference type="SAM" id="MobiDB-lite"/>
    </source>
</evidence>
<dbReference type="GO" id="GO:0020037">
    <property type="term" value="F:heme binding"/>
    <property type="evidence" value="ECO:0007669"/>
    <property type="project" value="InterPro"/>
</dbReference>
<reference evidence="9 10" key="1">
    <citation type="submission" date="2018-01" db="EMBL/GenBank/DDBJ databases">
        <title>The draft genome sequence of Cohaesibacter sp. H1304.</title>
        <authorList>
            <person name="Wang N.-N."/>
            <person name="Du Z.-J."/>
        </authorList>
    </citation>
    <scope>NUCLEOTIDE SEQUENCE [LARGE SCALE GENOMIC DNA]</scope>
    <source>
        <strain evidence="9 10">H1304</strain>
    </source>
</reference>
<dbReference type="InterPro" id="IPR002327">
    <property type="entry name" value="Cyt_c_1A/1B"/>
</dbReference>
<comment type="caution">
    <text evidence="9">The sequence shown here is derived from an EMBL/GenBank/DDBJ whole genome shotgun (WGS) entry which is preliminary data.</text>
</comment>
<keyword evidence="4" id="KW-0249">Electron transport</keyword>
<evidence type="ECO:0000256" key="6">
    <source>
        <dbReference type="PROSITE-ProRule" id="PRU00433"/>
    </source>
</evidence>
<keyword evidence="5 6" id="KW-0408">Iron</keyword>
<dbReference type="InterPro" id="IPR036909">
    <property type="entry name" value="Cyt_c-like_dom_sf"/>
</dbReference>
<dbReference type="PROSITE" id="PS51007">
    <property type="entry name" value="CYTC"/>
    <property type="match status" value="2"/>
</dbReference>
<evidence type="ECO:0000256" key="3">
    <source>
        <dbReference type="ARBA" id="ARBA00022723"/>
    </source>
</evidence>
<sequence length="372" mass="40409">MSKFLKAIVAVSLLSSPLIVSGIATEAQAEKLGLGRPATADEVKAWDIDVRPDGLGLPEGRGNVEDGEELFIDNCAACHGDFGEGVDRWPVLSGGHDSLEDDRPVKTIGSYWPYVSTVYDYINRAMPFGAAQTLEPDQVYAITAYLLNMNDVVDDDFELSHENFADVKLENEDNFFMDDRADGELKEFATEPCMTNCKDSVAITKRAAIIDVTPEETAASEADSEAKAEAAAEEMKAVTADASDAEESKPVEEAVSAAPAPAVLDEALVKSGLKVFKKCKACHQVGDKAKNKVGPVLNDIFGREIASIDGFKYSKAFAAKKEEGGFVWDEENISGYLTKPKKFIPKNKMAFVGLKKEKDIKAIIEYLKSISQ</sequence>
<keyword evidence="1" id="KW-0813">Transport</keyword>
<dbReference type="Gene3D" id="1.10.760.10">
    <property type="entry name" value="Cytochrome c-like domain"/>
    <property type="match status" value="2"/>
</dbReference>
<keyword evidence="3 6" id="KW-0479">Metal-binding</keyword>
<organism evidence="9 10">
    <name type="scientific">Cohaesibacter celericrescens</name>
    <dbReference type="NCBI Taxonomy" id="2067669"/>
    <lineage>
        <taxon>Bacteria</taxon>
        <taxon>Pseudomonadati</taxon>
        <taxon>Pseudomonadota</taxon>
        <taxon>Alphaproteobacteria</taxon>
        <taxon>Hyphomicrobiales</taxon>
        <taxon>Cohaesibacteraceae</taxon>
    </lineage>
</organism>
<proteinExistence type="predicted"/>
<dbReference type="GO" id="GO:0046872">
    <property type="term" value="F:metal ion binding"/>
    <property type="evidence" value="ECO:0007669"/>
    <property type="project" value="UniProtKB-KW"/>
</dbReference>
<evidence type="ECO:0000256" key="4">
    <source>
        <dbReference type="ARBA" id="ARBA00022982"/>
    </source>
</evidence>
<evidence type="ECO:0000256" key="2">
    <source>
        <dbReference type="ARBA" id="ARBA00022617"/>
    </source>
</evidence>
<feature type="domain" description="Cytochrome c" evidence="8">
    <location>
        <begin position="267"/>
        <end position="371"/>
    </location>
</feature>
<dbReference type="OrthoDB" id="9779283at2"/>
<gene>
    <name evidence="9" type="ORF">C0081_07565</name>
</gene>
<feature type="domain" description="Cytochrome c" evidence="8">
    <location>
        <begin position="62"/>
        <end position="150"/>
    </location>
</feature>
<dbReference type="Pfam" id="PF00034">
    <property type="entry name" value="Cytochrom_C"/>
    <property type="match status" value="2"/>
</dbReference>
<evidence type="ECO:0000256" key="1">
    <source>
        <dbReference type="ARBA" id="ARBA00022448"/>
    </source>
</evidence>
<keyword evidence="2 6" id="KW-0349">Heme</keyword>
<dbReference type="AlphaFoldDB" id="A0A2N5XTL7"/>
<accession>A0A2N5XTL7</accession>
<evidence type="ECO:0000313" key="10">
    <source>
        <dbReference type="Proteomes" id="UP000234881"/>
    </source>
</evidence>
<feature type="region of interest" description="Disordered" evidence="7">
    <location>
        <begin position="231"/>
        <end position="254"/>
    </location>
</feature>